<gene>
    <name evidence="2" type="primary">LOC111446522</name>
</gene>
<dbReference type="GeneID" id="111446522"/>
<dbReference type="PANTHER" id="PTHR36057">
    <property type="match status" value="1"/>
</dbReference>
<accession>A0A6J1FMC2</accession>
<protein>
    <submittedName>
        <fullName evidence="2">Uncharacterized protein LOC111446522</fullName>
    </submittedName>
</protein>
<organism evidence="1 2">
    <name type="scientific">Cucurbita moschata</name>
    <name type="common">Winter crookneck squash</name>
    <name type="synonym">Cucurbita pepo var. moschata</name>
    <dbReference type="NCBI Taxonomy" id="3662"/>
    <lineage>
        <taxon>Eukaryota</taxon>
        <taxon>Viridiplantae</taxon>
        <taxon>Streptophyta</taxon>
        <taxon>Embryophyta</taxon>
        <taxon>Tracheophyta</taxon>
        <taxon>Spermatophyta</taxon>
        <taxon>Magnoliopsida</taxon>
        <taxon>eudicotyledons</taxon>
        <taxon>Gunneridae</taxon>
        <taxon>Pentapetalae</taxon>
        <taxon>rosids</taxon>
        <taxon>fabids</taxon>
        <taxon>Cucurbitales</taxon>
        <taxon>Cucurbitaceae</taxon>
        <taxon>Cucurbiteae</taxon>
        <taxon>Cucurbita</taxon>
    </lineage>
</organism>
<dbReference type="RefSeq" id="XP_022941134.1">
    <property type="nucleotide sequence ID" value="XM_023085366.1"/>
</dbReference>
<reference evidence="2" key="1">
    <citation type="submission" date="2025-08" db="UniProtKB">
        <authorList>
            <consortium name="RefSeq"/>
        </authorList>
    </citation>
    <scope>IDENTIFICATION</scope>
    <source>
        <tissue evidence="2">Young leaves</tissue>
    </source>
</reference>
<dbReference type="InterPro" id="IPR036249">
    <property type="entry name" value="Thioredoxin-like_sf"/>
</dbReference>
<dbReference type="KEGG" id="cmos:111446522"/>
<dbReference type="SUPFAM" id="SSF52833">
    <property type="entry name" value="Thioredoxin-like"/>
    <property type="match status" value="1"/>
</dbReference>
<dbReference type="Pfam" id="PF06764">
    <property type="entry name" value="DUF1223"/>
    <property type="match status" value="1"/>
</dbReference>
<keyword evidence="1" id="KW-1185">Reference proteome</keyword>
<sequence length="337" mass="36936">MTRHVQLLPTGETNSWFAGESQQQIVRRHCLCTIQIFNITPLPFPSKPIINPRNHRFRQKPPPTMVRCLFTCLGKGSDNGGAPIPNDKASSATADVTAEENRRGGAVLVELFSSQGCATSPEAEVLLSRLGRGDFELEVPVVVLAYHVDYWDYNGWKDPFGHSHWTVRQKAYIEGLGLDTMFTPQVVVQGRAQAVANDQDSLVGMIKSAPKFPSPTFQATFLRPTTDSLEVTLTGALRTKVDSDGADVMVALYESDLVTDCSGGDNKGRVLANDFVVRKLEKLCSVKSASAKKTVSGTVAFCLWESFNGTKCGVAVFVQNNLHHIFGCQNFQLPEDI</sequence>
<proteinExistence type="predicted"/>
<dbReference type="InterPro" id="IPR010634">
    <property type="entry name" value="DUF1223"/>
</dbReference>
<dbReference type="Proteomes" id="UP000504609">
    <property type="component" value="Unplaced"/>
</dbReference>
<evidence type="ECO:0000313" key="1">
    <source>
        <dbReference type="Proteomes" id="UP000504609"/>
    </source>
</evidence>
<evidence type="ECO:0000313" key="2">
    <source>
        <dbReference type="RefSeq" id="XP_022941134.1"/>
    </source>
</evidence>
<dbReference type="PANTHER" id="PTHR36057:SF1">
    <property type="entry name" value="LIPOPROTEIN LIPID ATTACHMENT SITE-LIKE PROTEIN, PUTATIVE (DUF1223)-RELATED"/>
    <property type="match status" value="1"/>
</dbReference>
<name>A0A6J1FMC2_CUCMO</name>
<dbReference type="AlphaFoldDB" id="A0A6J1FMC2"/>